<reference evidence="5 6" key="1">
    <citation type="journal article" date="2015" name="Antonie Van Leeuwenhoek">
        <title>Lampropedia puyangensis sp. nov., isolated from symptomatic bark of Populus ? euramericana canker and emended description of Lampropedia hyalina (Ehrenberg 1832) Lee et al. 2004.</title>
        <authorList>
            <person name="Li Y."/>
            <person name="Wang T."/>
            <person name="Piao C.G."/>
            <person name="Wang L.F."/>
            <person name="Tian G.Z."/>
            <person name="Zhu T.H."/>
            <person name="Guo M.W."/>
        </authorList>
    </citation>
    <scope>NUCLEOTIDE SEQUENCE [LARGE SCALE GENOMIC DNA]</scope>
    <source>
        <strain evidence="5 6">2-bin</strain>
    </source>
</reference>
<accession>A0A4S8FCM6</accession>
<dbReference type="InterPro" id="IPR036390">
    <property type="entry name" value="WH_DNA-bd_sf"/>
</dbReference>
<keyword evidence="3" id="KW-0804">Transcription</keyword>
<dbReference type="SMART" id="SM00895">
    <property type="entry name" value="FCD"/>
    <property type="match status" value="1"/>
</dbReference>
<protein>
    <submittedName>
        <fullName evidence="5">FadR family transcriptional regulator</fullName>
    </submittedName>
</protein>
<dbReference type="PANTHER" id="PTHR43537">
    <property type="entry name" value="TRANSCRIPTIONAL REGULATOR, GNTR FAMILY"/>
    <property type="match status" value="1"/>
</dbReference>
<sequence>MTRAANSFCTDTLFKIGTVHALKCLRGLTSQTTEHKSHAPPMTRLANTAAFTLQQRIMRGEYAAGEFLPPQRSLADELDISRASLREALSMLETLGLVQMLPGKGTRVHALNEAAPSLGRAFALPSQTLHLSNAHLMELRLVVEPAWAALAARHSTPDTVAELEKVQQEYAHALSQCDLQKATQFDLRFHLLLAQQSGNPALHTLFTHLEAAILYSLQQPYIEMETLQAPMQEHAQIIHAIAAKDERSAATCMRDHLLSAATRSHVNQPSCTNDVPWLLTPI</sequence>
<evidence type="ECO:0000256" key="3">
    <source>
        <dbReference type="ARBA" id="ARBA00023163"/>
    </source>
</evidence>
<organism evidence="5 6">
    <name type="scientific">Lampropedia puyangensis</name>
    <dbReference type="NCBI Taxonomy" id="1330072"/>
    <lineage>
        <taxon>Bacteria</taxon>
        <taxon>Pseudomonadati</taxon>
        <taxon>Pseudomonadota</taxon>
        <taxon>Betaproteobacteria</taxon>
        <taxon>Burkholderiales</taxon>
        <taxon>Comamonadaceae</taxon>
        <taxon>Lampropedia</taxon>
    </lineage>
</organism>
<evidence type="ECO:0000256" key="1">
    <source>
        <dbReference type="ARBA" id="ARBA00023015"/>
    </source>
</evidence>
<dbReference type="SUPFAM" id="SSF48008">
    <property type="entry name" value="GntR ligand-binding domain-like"/>
    <property type="match status" value="1"/>
</dbReference>
<dbReference type="Pfam" id="PF00392">
    <property type="entry name" value="GntR"/>
    <property type="match status" value="1"/>
</dbReference>
<proteinExistence type="predicted"/>
<dbReference type="EMBL" id="STFG01000001">
    <property type="protein sequence ID" value="THU05353.1"/>
    <property type="molecule type" value="Genomic_DNA"/>
</dbReference>
<dbReference type="InterPro" id="IPR011711">
    <property type="entry name" value="GntR_C"/>
</dbReference>
<dbReference type="Gene3D" id="1.20.120.530">
    <property type="entry name" value="GntR ligand-binding domain-like"/>
    <property type="match status" value="1"/>
</dbReference>
<dbReference type="AlphaFoldDB" id="A0A4S8FCM6"/>
<dbReference type="InterPro" id="IPR036388">
    <property type="entry name" value="WH-like_DNA-bd_sf"/>
</dbReference>
<gene>
    <name evidence="5" type="ORF">E9531_02110</name>
</gene>
<dbReference type="InterPro" id="IPR008920">
    <property type="entry name" value="TF_FadR/GntR_C"/>
</dbReference>
<dbReference type="SMART" id="SM00345">
    <property type="entry name" value="HTH_GNTR"/>
    <property type="match status" value="1"/>
</dbReference>
<dbReference type="SUPFAM" id="SSF46785">
    <property type="entry name" value="Winged helix' DNA-binding domain"/>
    <property type="match status" value="1"/>
</dbReference>
<dbReference type="Gene3D" id="1.10.10.10">
    <property type="entry name" value="Winged helix-like DNA-binding domain superfamily/Winged helix DNA-binding domain"/>
    <property type="match status" value="1"/>
</dbReference>
<evidence type="ECO:0000259" key="4">
    <source>
        <dbReference type="PROSITE" id="PS50949"/>
    </source>
</evidence>
<dbReference type="GO" id="GO:0003677">
    <property type="term" value="F:DNA binding"/>
    <property type="evidence" value="ECO:0007669"/>
    <property type="project" value="UniProtKB-KW"/>
</dbReference>
<dbReference type="CDD" id="cd07377">
    <property type="entry name" value="WHTH_GntR"/>
    <property type="match status" value="1"/>
</dbReference>
<evidence type="ECO:0000313" key="5">
    <source>
        <dbReference type="EMBL" id="THU05353.1"/>
    </source>
</evidence>
<evidence type="ECO:0000313" key="6">
    <source>
        <dbReference type="Proteomes" id="UP000308917"/>
    </source>
</evidence>
<dbReference type="PRINTS" id="PR00035">
    <property type="entry name" value="HTHGNTR"/>
</dbReference>
<keyword evidence="2" id="KW-0238">DNA-binding</keyword>
<feature type="domain" description="HTH gntR-type" evidence="4">
    <location>
        <begin position="43"/>
        <end position="111"/>
    </location>
</feature>
<dbReference type="Proteomes" id="UP000308917">
    <property type="component" value="Unassembled WGS sequence"/>
</dbReference>
<keyword evidence="6" id="KW-1185">Reference proteome</keyword>
<comment type="caution">
    <text evidence="5">The sequence shown here is derived from an EMBL/GenBank/DDBJ whole genome shotgun (WGS) entry which is preliminary data.</text>
</comment>
<dbReference type="Pfam" id="PF07729">
    <property type="entry name" value="FCD"/>
    <property type="match status" value="1"/>
</dbReference>
<dbReference type="PANTHER" id="PTHR43537:SF51">
    <property type="entry name" value="HTH-TYPE TRANSCRIPTIONAL REGULATOR LGOR-RELATED"/>
    <property type="match status" value="1"/>
</dbReference>
<name>A0A4S8FCM6_9BURK</name>
<keyword evidence="1" id="KW-0805">Transcription regulation</keyword>
<dbReference type="GO" id="GO:0003700">
    <property type="term" value="F:DNA-binding transcription factor activity"/>
    <property type="evidence" value="ECO:0007669"/>
    <property type="project" value="InterPro"/>
</dbReference>
<evidence type="ECO:0000256" key="2">
    <source>
        <dbReference type="ARBA" id="ARBA00023125"/>
    </source>
</evidence>
<dbReference type="PROSITE" id="PS50949">
    <property type="entry name" value="HTH_GNTR"/>
    <property type="match status" value="1"/>
</dbReference>
<dbReference type="InterPro" id="IPR000524">
    <property type="entry name" value="Tscrpt_reg_HTH_GntR"/>
</dbReference>